<dbReference type="GO" id="GO:0019005">
    <property type="term" value="C:SCF ubiquitin ligase complex"/>
    <property type="evidence" value="ECO:0007669"/>
    <property type="project" value="TreeGrafter"/>
</dbReference>
<dbReference type="SUPFAM" id="SSF52047">
    <property type="entry name" value="RNI-like"/>
    <property type="match status" value="1"/>
</dbReference>
<comment type="caution">
    <text evidence="3">The sequence shown here is derived from an EMBL/GenBank/DDBJ whole genome shotgun (WGS) entry which is preliminary data.</text>
</comment>
<dbReference type="Proteomes" id="UP001295740">
    <property type="component" value="Unassembled WGS sequence"/>
</dbReference>
<feature type="region of interest" description="Disordered" evidence="1">
    <location>
        <begin position="197"/>
        <end position="224"/>
    </location>
</feature>
<feature type="compositionally biased region" description="Acidic residues" evidence="1">
    <location>
        <begin position="66"/>
        <end position="81"/>
    </location>
</feature>
<feature type="compositionally biased region" description="Basic residues" evidence="1">
    <location>
        <begin position="116"/>
        <end position="134"/>
    </location>
</feature>
<dbReference type="InterPro" id="IPR032675">
    <property type="entry name" value="LRR_dom_sf"/>
</dbReference>
<dbReference type="Pfam" id="PF23550">
    <property type="entry name" value="zf_Tbcl_Rhp7"/>
    <property type="match status" value="1"/>
</dbReference>
<dbReference type="AlphaFoldDB" id="A0AAI8VNE8"/>
<feature type="region of interest" description="Disordered" evidence="1">
    <location>
        <begin position="60"/>
        <end position="146"/>
    </location>
</feature>
<gene>
    <name evidence="3" type="ORF">KHLLAP_LOCUS8250</name>
</gene>
<evidence type="ECO:0000259" key="2">
    <source>
        <dbReference type="Pfam" id="PF23550"/>
    </source>
</evidence>
<keyword evidence="4" id="KW-1185">Reference proteome</keyword>
<sequence length="632" mass="70305">MCSWFILTDKCRSANRPNQGIRGPRSALTDFLSSQNIQAHQIRANANARRAAAALAAAANVQNNADGDDDADDDENEEDNEAGGSTSTTASRARAREQKKQKQEAAIAKIKESKLYIKKKQQKLAREKKHKRKRGGDSPDLPESDSDDLARALLDEKPGPVPGQMANCEICDKRFTVTPYSRAGPNGGMLCSPCGKKLAKDQNDAKKNKKPKLAAQGGGGRRKMQSRILDGTYHVGAKPLMNLCIETLAKNIQLADGLGDLPPRVVDLIARKLSKHRLLGPDTLRLFLDPRNDAVSLYDAARLSSQDYVTIFQQVTQLKKLKLRNAIQFKDEVMQYLITRNLNLDSIYLHGANLVSEACWIEYLKAKGEHLKALQIYYMDKHVNDAVVSTLKVSCPSLTRLKLCHNQEVSDDGIKLIANLVKLEHLSLQLIKKTKTDPYVAVVQSLGKQLQTLSLKNIADVDNRLLDAIHENCTSLKKLRVTDSEHMTDAGFARMFKGWKNRALVFLDLQKCRHVDPAKPRENEHMVGLCSEGFRAIMTHSGTNLRYLNIHACRHISAAAFEEVFAEDKVYPQLSKLEISFCEEVTDFIVGSIFRCCPALKELNVKHVKVPKGRILVGVPNAIGMQIEGVDD</sequence>
<reference evidence="3" key="1">
    <citation type="submission" date="2023-10" db="EMBL/GenBank/DDBJ databases">
        <authorList>
            <person name="Hackl T."/>
        </authorList>
    </citation>
    <scope>NUCLEOTIDE SEQUENCE</scope>
</reference>
<dbReference type="PANTHER" id="PTHR13318">
    <property type="entry name" value="PARTNER OF PAIRED, ISOFORM B-RELATED"/>
    <property type="match status" value="1"/>
</dbReference>
<dbReference type="Gene3D" id="3.80.10.10">
    <property type="entry name" value="Ribonuclease Inhibitor"/>
    <property type="match status" value="2"/>
</dbReference>
<evidence type="ECO:0000313" key="3">
    <source>
        <dbReference type="EMBL" id="CAJ2507782.1"/>
    </source>
</evidence>
<name>A0AAI8VNE8_9PEZI</name>
<dbReference type="GO" id="GO:0031146">
    <property type="term" value="P:SCF-dependent proteasomal ubiquitin-dependent protein catabolic process"/>
    <property type="evidence" value="ECO:0007669"/>
    <property type="project" value="TreeGrafter"/>
</dbReference>
<organism evidence="3 4">
    <name type="scientific">Anthostomella pinea</name>
    <dbReference type="NCBI Taxonomy" id="933095"/>
    <lineage>
        <taxon>Eukaryota</taxon>
        <taxon>Fungi</taxon>
        <taxon>Dikarya</taxon>
        <taxon>Ascomycota</taxon>
        <taxon>Pezizomycotina</taxon>
        <taxon>Sordariomycetes</taxon>
        <taxon>Xylariomycetidae</taxon>
        <taxon>Xylariales</taxon>
        <taxon>Xylariaceae</taxon>
        <taxon>Anthostomella</taxon>
    </lineage>
</organism>
<dbReference type="SMART" id="SM00367">
    <property type="entry name" value="LRR_CC"/>
    <property type="match status" value="5"/>
</dbReference>
<dbReference type="InterPro" id="IPR056451">
    <property type="entry name" value="Znf_Tbcl_Rhp7"/>
</dbReference>
<evidence type="ECO:0000313" key="4">
    <source>
        <dbReference type="Proteomes" id="UP001295740"/>
    </source>
</evidence>
<feature type="compositionally biased region" description="Basic and acidic residues" evidence="1">
    <location>
        <begin position="94"/>
        <end position="115"/>
    </location>
</feature>
<dbReference type="EMBL" id="CAUWAG010000010">
    <property type="protein sequence ID" value="CAJ2507782.1"/>
    <property type="molecule type" value="Genomic_DNA"/>
</dbReference>
<feature type="domain" description="DNA repair protein rhp7 treble clef" evidence="2">
    <location>
        <begin position="162"/>
        <end position="200"/>
    </location>
</feature>
<proteinExistence type="predicted"/>
<protein>
    <submittedName>
        <fullName evidence="3">Uu.00g089680.m01.CDS01</fullName>
    </submittedName>
</protein>
<dbReference type="InterPro" id="IPR006553">
    <property type="entry name" value="Leu-rich_rpt_Cys-con_subtyp"/>
</dbReference>
<accession>A0AAI8VNE8</accession>
<dbReference type="FunFam" id="3.80.10.10:FF:000601">
    <property type="entry name" value="DNA repair protein Rad7, protein"/>
    <property type="match status" value="1"/>
</dbReference>
<evidence type="ECO:0000256" key="1">
    <source>
        <dbReference type="SAM" id="MobiDB-lite"/>
    </source>
</evidence>